<dbReference type="InterPro" id="IPR011529">
    <property type="entry name" value="Glu_5kinase"/>
</dbReference>
<keyword evidence="5 8" id="KW-0547">Nucleotide-binding</keyword>
<evidence type="ECO:0000313" key="10">
    <source>
        <dbReference type="EMBL" id="KZE39910.1"/>
    </source>
</evidence>
<dbReference type="HAMAP" id="MF_00456">
    <property type="entry name" value="ProB"/>
    <property type="match status" value="1"/>
</dbReference>
<dbReference type="RefSeq" id="WP_063177980.1">
    <property type="nucleotide sequence ID" value="NZ_LQNT01000001.1"/>
</dbReference>
<dbReference type="PANTHER" id="PTHR43654:SF1">
    <property type="entry name" value="ISOPENTENYL PHOSPHATE KINASE"/>
    <property type="match status" value="1"/>
</dbReference>
<dbReference type="InterPro" id="IPR019797">
    <property type="entry name" value="Glutamate_5-kinase_CS"/>
</dbReference>
<comment type="pathway">
    <text evidence="8">Amino-acid biosynthesis; L-proline biosynthesis; L-glutamate 5-semialdehyde from L-glutamate: step 1/2.</text>
</comment>
<keyword evidence="1 8" id="KW-0963">Cytoplasm</keyword>
<dbReference type="Pfam" id="PF00696">
    <property type="entry name" value="AA_kinase"/>
    <property type="match status" value="1"/>
</dbReference>
<feature type="binding site" evidence="8">
    <location>
        <position position="136"/>
    </location>
    <ligand>
        <name>substrate</name>
    </ligand>
</feature>
<dbReference type="GO" id="GO:0055129">
    <property type="term" value="P:L-proline biosynthetic process"/>
    <property type="evidence" value="ECO:0007669"/>
    <property type="project" value="UniProtKB-UniRule"/>
</dbReference>
<dbReference type="NCBIfam" id="TIGR01027">
    <property type="entry name" value="proB"/>
    <property type="match status" value="1"/>
</dbReference>
<dbReference type="Proteomes" id="UP000076490">
    <property type="component" value="Unassembled WGS sequence"/>
</dbReference>
<evidence type="ECO:0000313" key="11">
    <source>
        <dbReference type="Proteomes" id="UP000076490"/>
    </source>
</evidence>
<sequence length="374" mass="39196">MKKRRIVVKIGSSSLTDTCGGLSPEKVREHTAAIALLMEAGHEVVLVSSGAVAAGFRDLGYAARPGTTAGKQAAAAVGQGLLMQAYTDAFRSHGIVTAQLLLTRQDLIRKERFHNTGRMLEELLHRRALPIVNENDSVSVEGITFGDNDMLSALVAGLVHAEYLVILTDVNGLYDGNPNKNPNAKKYSFIPEIHDGLLKQASGAGSSVGTGGMRSKVLAARTAGSLGVHVFIGTGDGPEKLIDIMEGRGDGTYIGISSLMSGKDSKRWMALCSVPAGSITVDGGAARALAGKGTSLLPIGITSVSGNFNQGEVVNVLDEGGELIGRGMVNYPADTVSQIIGKPGDEAMKISGGTTPEVIHCNRWIHLKTKEAVR</sequence>
<evidence type="ECO:0000256" key="1">
    <source>
        <dbReference type="ARBA" id="ARBA00022490"/>
    </source>
</evidence>
<dbReference type="Pfam" id="PF01472">
    <property type="entry name" value="PUA"/>
    <property type="match status" value="1"/>
</dbReference>
<dbReference type="PIRSF" id="PIRSF000729">
    <property type="entry name" value="GK"/>
    <property type="match status" value="1"/>
</dbReference>
<dbReference type="Gene3D" id="2.30.130.10">
    <property type="entry name" value="PUA domain"/>
    <property type="match status" value="1"/>
</dbReference>
<feature type="domain" description="PUA" evidence="9">
    <location>
        <begin position="277"/>
        <end position="360"/>
    </location>
</feature>
<dbReference type="InterPro" id="IPR036974">
    <property type="entry name" value="PUA_sf"/>
</dbReference>
<protein>
    <recommendedName>
        <fullName evidence="8">Glutamate 5-kinase</fullName>
        <ecNumber evidence="8">2.7.2.11</ecNumber>
    </recommendedName>
    <alternativeName>
        <fullName evidence="8">Gamma-glutamyl kinase</fullName>
        <shortName evidence="8">GK</shortName>
    </alternativeName>
</protein>
<keyword evidence="7 8" id="KW-0067">ATP-binding</keyword>
<keyword evidence="3 8" id="KW-0641">Proline biosynthesis</keyword>
<dbReference type="SUPFAM" id="SSF53633">
    <property type="entry name" value="Carbamate kinase-like"/>
    <property type="match status" value="1"/>
</dbReference>
<dbReference type="UniPathway" id="UPA00098">
    <property type="reaction ID" value="UER00359"/>
</dbReference>
<dbReference type="GO" id="GO:0005829">
    <property type="term" value="C:cytosol"/>
    <property type="evidence" value="ECO:0007669"/>
    <property type="project" value="TreeGrafter"/>
</dbReference>
<feature type="binding site" evidence="8">
    <location>
        <position position="9"/>
    </location>
    <ligand>
        <name>ATP</name>
        <dbReference type="ChEBI" id="CHEBI:30616"/>
    </ligand>
</feature>
<feature type="binding site" evidence="8">
    <location>
        <begin position="168"/>
        <end position="169"/>
    </location>
    <ligand>
        <name>ATP</name>
        <dbReference type="ChEBI" id="CHEBI:30616"/>
    </ligand>
</feature>
<comment type="catalytic activity">
    <reaction evidence="8">
        <text>L-glutamate + ATP = L-glutamyl 5-phosphate + ADP</text>
        <dbReference type="Rhea" id="RHEA:14877"/>
        <dbReference type="ChEBI" id="CHEBI:29985"/>
        <dbReference type="ChEBI" id="CHEBI:30616"/>
        <dbReference type="ChEBI" id="CHEBI:58274"/>
        <dbReference type="ChEBI" id="CHEBI:456216"/>
        <dbReference type="EC" id="2.7.2.11"/>
    </reaction>
</comment>
<dbReference type="PRINTS" id="PR00474">
    <property type="entry name" value="GLU5KINASE"/>
</dbReference>
<feature type="binding site" evidence="8">
    <location>
        <begin position="210"/>
        <end position="216"/>
    </location>
    <ligand>
        <name>ATP</name>
        <dbReference type="ChEBI" id="CHEBI:30616"/>
    </ligand>
</feature>
<dbReference type="FunFam" id="3.40.1160.10:FF:000018">
    <property type="entry name" value="Glutamate 5-kinase"/>
    <property type="match status" value="1"/>
</dbReference>
<dbReference type="PANTHER" id="PTHR43654">
    <property type="entry name" value="GLUTAMATE 5-KINASE"/>
    <property type="match status" value="1"/>
</dbReference>
<evidence type="ECO:0000256" key="3">
    <source>
        <dbReference type="ARBA" id="ARBA00022650"/>
    </source>
</evidence>
<evidence type="ECO:0000256" key="8">
    <source>
        <dbReference type="HAMAP-Rule" id="MF_00456"/>
    </source>
</evidence>
<evidence type="ECO:0000256" key="7">
    <source>
        <dbReference type="ARBA" id="ARBA00022840"/>
    </source>
</evidence>
<dbReference type="AlphaFoldDB" id="A0A161SVH2"/>
<dbReference type="SUPFAM" id="SSF88697">
    <property type="entry name" value="PUA domain-like"/>
    <property type="match status" value="1"/>
</dbReference>
<dbReference type="GO" id="GO:0004349">
    <property type="term" value="F:glutamate 5-kinase activity"/>
    <property type="evidence" value="ECO:0007669"/>
    <property type="project" value="UniProtKB-UniRule"/>
</dbReference>
<proteinExistence type="inferred from homology"/>
<dbReference type="CDD" id="cd21157">
    <property type="entry name" value="PUA_G5K"/>
    <property type="match status" value="1"/>
</dbReference>
<evidence type="ECO:0000259" key="9">
    <source>
        <dbReference type="SMART" id="SM00359"/>
    </source>
</evidence>
<comment type="caution">
    <text evidence="10">The sequence shown here is derived from an EMBL/GenBank/DDBJ whole genome shotgun (WGS) entry which is preliminary data.</text>
</comment>
<dbReference type="Gene3D" id="3.40.1160.10">
    <property type="entry name" value="Acetylglutamate kinase-like"/>
    <property type="match status" value="1"/>
</dbReference>
<dbReference type="CDD" id="cd04242">
    <property type="entry name" value="AAK_G5K_ProB"/>
    <property type="match status" value="1"/>
</dbReference>
<dbReference type="GO" id="GO:0005524">
    <property type="term" value="F:ATP binding"/>
    <property type="evidence" value="ECO:0007669"/>
    <property type="project" value="UniProtKB-KW"/>
</dbReference>
<dbReference type="InterPro" id="IPR001048">
    <property type="entry name" value="Asp/Glu/Uridylate_kinase"/>
</dbReference>
<evidence type="ECO:0000256" key="6">
    <source>
        <dbReference type="ARBA" id="ARBA00022777"/>
    </source>
</evidence>
<evidence type="ECO:0000256" key="4">
    <source>
        <dbReference type="ARBA" id="ARBA00022679"/>
    </source>
</evidence>
<feature type="binding site" evidence="8">
    <location>
        <position position="49"/>
    </location>
    <ligand>
        <name>substrate</name>
    </ligand>
</feature>
<name>A0A161SVH2_9BACL</name>
<dbReference type="InterPro" id="IPR005715">
    <property type="entry name" value="Glu_5kinase/COase_Synthase"/>
</dbReference>
<keyword evidence="2 8" id="KW-0028">Amino-acid biosynthesis</keyword>
<dbReference type="EC" id="2.7.2.11" evidence="8"/>
<comment type="similarity">
    <text evidence="8">Belongs to the glutamate 5-kinase family.</text>
</comment>
<evidence type="ECO:0000256" key="5">
    <source>
        <dbReference type="ARBA" id="ARBA00022741"/>
    </source>
</evidence>
<dbReference type="InterPro" id="IPR002478">
    <property type="entry name" value="PUA"/>
</dbReference>
<dbReference type="EMBL" id="LQNT01000001">
    <property type="protein sequence ID" value="KZE39910.1"/>
    <property type="molecule type" value="Genomic_DNA"/>
</dbReference>
<gene>
    <name evidence="8" type="primary">proB</name>
    <name evidence="10" type="ORF">AV656_01105</name>
</gene>
<dbReference type="InterPro" id="IPR041739">
    <property type="entry name" value="G5K_ProB"/>
</dbReference>
<dbReference type="PROSITE" id="PS50890">
    <property type="entry name" value="PUA"/>
    <property type="match status" value="1"/>
</dbReference>
<dbReference type="GO" id="GO:0003723">
    <property type="term" value="F:RNA binding"/>
    <property type="evidence" value="ECO:0007669"/>
    <property type="project" value="InterPro"/>
</dbReference>
<dbReference type="PROSITE" id="PS00902">
    <property type="entry name" value="GLUTAMATE_5_KINASE"/>
    <property type="match status" value="1"/>
</dbReference>
<dbReference type="SMART" id="SM00359">
    <property type="entry name" value="PUA"/>
    <property type="match status" value="1"/>
</dbReference>
<comment type="function">
    <text evidence="8">Catalyzes the transfer of a phosphate group to glutamate to form L-glutamate 5-phosphate.</text>
</comment>
<feature type="binding site" evidence="8">
    <location>
        <position position="148"/>
    </location>
    <ligand>
        <name>substrate</name>
    </ligand>
</feature>
<evidence type="ECO:0000256" key="2">
    <source>
        <dbReference type="ARBA" id="ARBA00022605"/>
    </source>
</evidence>
<reference evidence="10 11" key="1">
    <citation type="submission" date="2016-01" db="EMBL/GenBank/DDBJ databases">
        <title>Whole genome sequencing of Bhargavaea cecembensis T14.</title>
        <authorList>
            <person name="Hong K.W."/>
        </authorList>
    </citation>
    <scope>NUCLEOTIDE SEQUENCE [LARGE SCALE GENOMIC DNA]</scope>
    <source>
        <strain evidence="10 11">T14</strain>
    </source>
</reference>
<comment type="subcellular location">
    <subcellularLocation>
        <location evidence="8">Cytoplasm</location>
    </subcellularLocation>
</comment>
<dbReference type="InterPro" id="IPR015947">
    <property type="entry name" value="PUA-like_sf"/>
</dbReference>
<dbReference type="InterPro" id="IPR036393">
    <property type="entry name" value="AceGlu_kinase-like_sf"/>
</dbReference>
<dbReference type="OrthoDB" id="9804434at2"/>
<keyword evidence="4 8" id="KW-0808">Transferase</keyword>
<dbReference type="InterPro" id="IPR001057">
    <property type="entry name" value="Glu/AcGlu_kinase"/>
</dbReference>
<keyword evidence="6 8" id="KW-0418">Kinase</keyword>
<organism evidence="10 11">
    <name type="scientific">Bhargavaea cecembensis</name>
    <dbReference type="NCBI Taxonomy" id="394098"/>
    <lineage>
        <taxon>Bacteria</taxon>
        <taxon>Bacillati</taxon>
        <taxon>Bacillota</taxon>
        <taxon>Bacilli</taxon>
        <taxon>Bacillales</taxon>
        <taxon>Caryophanaceae</taxon>
        <taxon>Bhargavaea</taxon>
    </lineage>
</organism>
<accession>A0A161SVH2</accession>